<evidence type="ECO:0000313" key="2">
    <source>
        <dbReference type="Proteomes" id="UP000034231"/>
    </source>
</evidence>
<dbReference type="Proteomes" id="UP000034231">
    <property type="component" value="Unassembled WGS sequence"/>
</dbReference>
<comment type="caution">
    <text evidence="1">The sequence shown here is derived from an EMBL/GenBank/DDBJ whole genome shotgun (WGS) entry which is preliminary data.</text>
</comment>
<reference evidence="1 2" key="1">
    <citation type="journal article" date="2015" name="Nature">
        <title>rRNA introns, odd ribosomes, and small enigmatic genomes across a large radiation of phyla.</title>
        <authorList>
            <person name="Brown C.T."/>
            <person name="Hug L.A."/>
            <person name="Thomas B.C."/>
            <person name="Sharon I."/>
            <person name="Castelle C.J."/>
            <person name="Singh A."/>
            <person name="Wilkins M.J."/>
            <person name="Williams K.H."/>
            <person name="Banfield J.F."/>
        </authorList>
    </citation>
    <scope>NUCLEOTIDE SEQUENCE [LARGE SCALE GENOMIC DNA]</scope>
</reference>
<name>A0A0G0LDX4_9BACT</name>
<dbReference type="EMBL" id="LBTX01000001">
    <property type="protein sequence ID" value="KKQ50866.1"/>
    <property type="molecule type" value="Genomic_DNA"/>
</dbReference>
<proteinExistence type="predicted"/>
<protein>
    <submittedName>
        <fullName evidence="1">Uncharacterized protein</fullName>
    </submittedName>
</protein>
<evidence type="ECO:0000313" key="1">
    <source>
        <dbReference type="EMBL" id="KKQ50866.1"/>
    </source>
</evidence>
<gene>
    <name evidence="1" type="ORF">US68_C0001G0065</name>
</gene>
<accession>A0A0G0LDX4</accession>
<organism evidence="1 2">
    <name type="scientific">Candidatus Shapirobacteria bacterium GW2011_GWE1_38_10</name>
    <dbReference type="NCBI Taxonomy" id="1618488"/>
    <lineage>
        <taxon>Bacteria</taxon>
        <taxon>Candidatus Shapironibacteriota</taxon>
    </lineage>
</organism>
<dbReference type="AlphaFoldDB" id="A0A0G0LDX4"/>
<sequence>MLTISAEIYVLVNYTKHTEKNAEKGNFMRIIIYF</sequence>